<reference evidence="1" key="1">
    <citation type="submission" date="2021-06" db="EMBL/GenBank/DDBJ databases">
        <authorList>
            <person name="Kallberg Y."/>
            <person name="Tangrot J."/>
            <person name="Rosling A."/>
        </authorList>
    </citation>
    <scope>NUCLEOTIDE SEQUENCE</scope>
    <source>
        <strain evidence="1">CL356</strain>
    </source>
</reference>
<comment type="caution">
    <text evidence="1">The sequence shown here is derived from an EMBL/GenBank/DDBJ whole genome shotgun (WGS) entry which is preliminary data.</text>
</comment>
<protein>
    <submittedName>
        <fullName evidence="1">9537_t:CDS:1</fullName>
    </submittedName>
</protein>
<gene>
    <name evidence="1" type="ORF">ACOLOM_LOCUS10</name>
</gene>
<sequence>MNDSQSIVTIHSKNFSKLSVVASLLCLAITSHALPCEKKVDDIKHVLLISVDGLHQKDVDSFSKSNPDSTIAKLLHTGVYFNNASTSKPSDSFPGLMAQVTGGIPATTGVWYDNAWDGSLFPAGSNCKGTPGIPTTWDESLDFNSTAVFTSINDSLLPERLVDGECVKVQPYEFLRVNTIFEVAKKYGLVTAWTDKLPAYSIIRGPSGTGVDDLFVPEISGVNKTNVTAVEGYDELHIKAILNWINSLKADGSPFSVPAIFGGNFQSVSVAQKSTAGGYLDANGTPSAVLKGALEYVDDALGQFVDALDKKGLLDCTIIIISAKHGQSPIDRTKLKEIPKATLSAQVTVPINQLTVDDVALFYLKNHNDSGVAAKQLLANATLLGITTLYEGQSLIDEFHCNPCEDSRCPDIAIKTNVGIIYSTAPKIAEHGGFNEDDLHVPIIVSHPTFECKVDSTFVETRSIAPFILSVLGMDPNELEAVCKDQTPNLPLFE</sequence>
<dbReference type="EMBL" id="CAJVPT010000011">
    <property type="protein sequence ID" value="CAG8437445.1"/>
    <property type="molecule type" value="Genomic_DNA"/>
</dbReference>
<evidence type="ECO:0000313" key="1">
    <source>
        <dbReference type="EMBL" id="CAG8437445.1"/>
    </source>
</evidence>
<name>A0ACA9JUX2_9GLOM</name>
<keyword evidence="2" id="KW-1185">Reference proteome</keyword>
<dbReference type="Proteomes" id="UP000789525">
    <property type="component" value="Unassembled WGS sequence"/>
</dbReference>
<evidence type="ECO:0000313" key="2">
    <source>
        <dbReference type="Proteomes" id="UP000789525"/>
    </source>
</evidence>
<organism evidence="1 2">
    <name type="scientific">Acaulospora colombiana</name>
    <dbReference type="NCBI Taxonomy" id="27376"/>
    <lineage>
        <taxon>Eukaryota</taxon>
        <taxon>Fungi</taxon>
        <taxon>Fungi incertae sedis</taxon>
        <taxon>Mucoromycota</taxon>
        <taxon>Glomeromycotina</taxon>
        <taxon>Glomeromycetes</taxon>
        <taxon>Diversisporales</taxon>
        <taxon>Acaulosporaceae</taxon>
        <taxon>Acaulospora</taxon>
    </lineage>
</organism>
<proteinExistence type="predicted"/>
<accession>A0ACA9JUX2</accession>